<evidence type="ECO:0008006" key="4">
    <source>
        <dbReference type="Google" id="ProtNLM"/>
    </source>
</evidence>
<protein>
    <recommendedName>
        <fullName evidence="4">Transmembrane protein</fullName>
    </recommendedName>
</protein>
<evidence type="ECO:0000256" key="1">
    <source>
        <dbReference type="SAM" id="Phobius"/>
    </source>
</evidence>
<keyword evidence="1" id="KW-0812">Transmembrane</keyword>
<accession>A0A8S1QTT1</accession>
<keyword evidence="1" id="KW-0472">Membrane</keyword>
<name>A0A8S1QTT1_PARPR</name>
<reference evidence="2" key="1">
    <citation type="submission" date="2021-01" db="EMBL/GenBank/DDBJ databases">
        <authorList>
            <consortium name="Genoscope - CEA"/>
            <person name="William W."/>
        </authorList>
    </citation>
    <scope>NUCLEOTIDE SEQUENCE</scope>
</reference>
<keyword evidence="3" id="KW-1185">Reference proteome</keyword>
<dbReference type="Proteomes" id="UP000688137">
    <property type="component" value="Unassembled WGS sequence"/>
</dbReference>
<sequence>MNYCKGYLNQIFNPNKFYCQISQNKLINKNIITLIVYNLLLILRVFHYYNLLYKSLNTLKIYIKFRFFLCFISTYRNRKLCKFIYKNHKTVSILIRKVIYSTIKSSLFIQLVQTEIVLNKDLVVILIAAQKEKFKVQEDNPFIGQVKLSDLHSIQFIEQFLMFPLNKLDGFMINFVLFQIINTQDPKLNYF</sequence>
<evidence type="ECO:0000313" key="2">
    <source>
        <dbReference type="EMBL" id="CAD8118027.1"/>
    </source>
</evidence>
<proteinExistence type="predicted"/>
<dbReference type="AlphaFoldDB" id="A0A8S1QTT1"/>
<evidence type="ECO:0000313" key="3">
    <source>
        <dbReference type="Proteomes" id="UP000688137"/>
    </source>
</evidence>
<gene>
    <name evidence="2" type="ORF">PPRIM_AZ9-3.1.T2200010</name>
</gene>
<comment type="caution">
    <text evidence="2">The sequence shown here is derived from an EMBL/GenBank/DDBJ whole genome shotgun (WGS) entry which is preliminary data.</text>
</comment>
<organism evidence="2 3">
    <name type="scientific">Paramecium primaurelia</name>
    <dbReference type="NCBI Taxonomy" id="5886"/>
    <lineage>
        <taxon>Eukaryota</taxon>
        <taxon>Sar</taxon>
        <taxon>Alveolata</taxon>
        <taxon>Ciliophora</taxon>
        <taxon>Intramacronucleata</taxon>
        <taxon>Oligohymenophorea</taxon>
        <taxon>Peniculida</taxon>
        <taxon>Parameciidae</taxon>
        <taxon>Paramecium</taxon>
    </lineage>
</organism>
<keyword evidence="1" id="KW-1133">Transmembrane helix</keyword>
<dbReference type="EMBL" id="CAJJDM010000229">
    <property type="protein sequence ID" value="CAD8118027.1"/>
    <property type="molecule type" value="Genomic_DNA"/>
</dbReference>
<feature type="transmembrane region" description="Helical" evidence="1">
    <location>
        <begin position="31"/>
        <end position="49"/>
    </location>
</feature>